<protein>
    <submittedName>
        <fullName evidence="2">Uncharacterized protein</fullName>
    </submittedName>
</protein>
<evidence type="ECO:0000313" key="3">
    <source>
        <dbReference type="Proteomes" id="UP001174934"/>
    </source>
</evidence>
<keyword evidence="3" id="KW-1185">Reference proteome</keyword>
<dbReference type="EMBL" id="JAULSR010000005">
    <property type="protein sequence ID" value="KAK0618482.1"/>
    <property type="molecule type" value="Genomic_DNA"/>
</dbReference>
<dbReference type="Proteomes" id="UP001174934">
    <property type="component" value="Unassembled WGS sequence"/>
</dbReference>
<accession>A0AA39WN53</accession>
<feature type="signal peptide" evidence="1">
    <location>
        <begin position="1"/>
        <end position="22"/>
    </location>
</feature>
<comment type="caution">
    <text evidence="2">The sequence shown here is derived from an EMBL/GenBank/DDBJ whole genome shotgun (WGS) entry which is preliminary data.</text>
</comment>
<keyword evidence="1" id="KW-0732">Signal</keyword>
<dbReference type="AlphaFoldDB" id="A0AA39WN53"/>
<reference evidence="2" key="1">
    <citation type="submission" date="2023-06" db="EMBL/GenBank/DDBJ databases">
        <title>Genome-scale phylogeny and comparative genomics of the fungal order Sordariales.</title>
        <authorList>
            <consortium name="Lawrence Berkeley National Laboratory"/>
            <person name="Hensen N."/>
            <person name="Bonometti L."/>
            <person name="Westerberg I."/>
            <person name="Brannstrom I.O."/>
            <person name="Guillou S."/>
            <person name="Cros-Aarteil S."/>
            <person name="Calhoun S."/>
            <person name="Haridas S."/>
            <person name="Kuo A."/>
            <person name="Mondo S."/>
            <person name="Pangilinan J."/>
            <person name="Riley R."/>
            <person name="LaButti K."/>
            <person name="Andreopoulos B."/>
            <person name="Lipzen A."/>
            <person name="Chen C."/>
            <person name="Yanf M."/>
            <person name="Daum C."/>
            <person name="Ng V."/>
            <person name="Clum A."/>
            <person name="Steindorff A."/>
            <person name="Ohm R."/>
            <person name="Martin F."/>
            <person name="Silar P."/>
            <person name="Natvig D."/>
            <person name="Lalanne C."/>
            <person name="Gautier V."/>
            <person name="Ament-velasquez S.L."/>
            <person name="Kruys A."/>
            <person name="Hutchinson M.I."/>
            <person name="Powell A.J."/>
            <person name="Barry K."/>
            <person name="Miller A.N."/>
            <person name="Grigoriev I.V."/>
            <person name="Debuchy R."/>
            <person name="Gladieux P."/>
            <person name="Thoren M.H."/>
            <person name="Johannesson H."/>
        </authorList>
    </citation>
    <scope>NUCLEOTIDE SEQUENCE</scope>
    <source>
        <strain evidence="2">SMH3391-2</strain>
    </source>
</reference>
<organism evidence="2 3">
    <name type="scientific">Bombardia bombarda</name>
    <dbReference type="NCBI Taxonomy" id="252184"/>
    <lineage>
        <taxon>Eukaryota</taxon>
        <taxon>Fungi</taxon>
        <taxon>Dikarya</taxon>
        <taxon>Ascomycota</taxon>
        <taxon>Pezizomycotina</taxon>
        <taxon>Sordariomycetes</taxon>
        <taxon>Sordariomycetidae</taxon>
        <taxon>Sordariales</taxon>
        <taxon>Lasiosphaeriaceae</taxon>
        <taxon>Bombardia</taxon>
    </lineage>
</organism>
<gene>
    <name evidence="2" type="ORF">B0T17DRAFT_510021</name>
</gene>
<evidence type="ECO:0000256" key="1">
    <source>
        <dbReference type="SAM" id="SignalP"/>
    </source>
</evidence>
<feature type="chain" id="PRO_5041463125" evidence="1">
    <location>
        <begin position="23"/>
        <end position="147"/>
    </location>
</feature>
<sequence>MSTPRQAGPGLCLCGLFGLGLGRPWTCGLCGQVWALGCEPVSCGLREATWCGGPKNAGGIFWRALLQVGTSPASAPWKCRLPYPSPATLGTFEDGGRILAGGNGTALWRGPVGVPSTIPSSGLFLLEVTVLGSLLAVPRPAQIGYLS</sequence>
<name>A0AA39WN53_9PEZI</name>
<proteinExistence type="predicted"/>
<evidence type="ECO:0000313" key="2">
    <source>
        <dbReference type="EMBL" id="KAK0618482.1"/>
    </source>
</evidence>